<accession>A0AAV6GTJ8</accession>
<dbReference type="InterPro" id="IPR050149">
    <property type="entry name" value="Collagen_superfamily"/>
</dbReference>
<dbReference type="GO" id="GO:0005615">
    <property type="term" value="C:extracellular space"/>
    <property type="evidence" value="ECO:0007669"/>
    <property type="project" value="TreeGrafter"/>
</dbReference>
<proteinExistence type="predicted"/>
<reference evidence="4" key="1">
    <citation type="submission" date="2020-10" db="EMBL/GenBank/DDBJ databases">
        <title>Chromosome-scale genome assembly of the Allis shad, Alosa alosa.</title>
        <authorList>
            <person name="Margot Z."/>
            <person name="Christophe K."/>
            <person name="Cabau C."/>
            <person name="Louis A."/>
            <person name="Berthelot C."/>
            <person name="Parey E."/>
            <person name="Roest Crollius H."/>
            <person name="Montfort J."/>
            <person name="Robinson-Rechavi M."/>
            <person name="Bucao C."/>
            <person name="Bouchez O."/>
            <person name="Gislard M."/>
            <person name="Lluch J."/>
            <person name="Milhes M."/>
            <person name="Lampietro C."/>
            <person name="Lopez Roques C."/>
            <person name="Donnadieu C."/>
            <person name="Braasch I."/>
            <person name="Desvignes T."/>
            <person name="Postlethwait J."/>
            <person name="Bobe J."/>
            <person name="Guiguen Y."/>
        </authorList>
    </citation>
    <scope>NUCLEOTIDE SEQUENCE</scope>
    <source>
        <strain evidence="4">M-15738</strain>
        <tissue evidence="4">Blood</tissue>
    </source>
</reference>
<dbReference type="GO" id="GO:0031012">
    <property type="term" value="C:extracellular matrix"/>
    <property type="evidence" value="ECO:0007669"/>
    <property type="project" value="TreeGrafter"/>
</dbReference>
<evidence type="ECO:0000313" key="4">
    <source>
        <dbReference type="EMBL" id="KAG5278453.1"/>
    </source>
</evidence>
<keyword evidence="5" id="KW-1185">Reference proteome</keyword>
<feature type="compositionally biased region" description="Basic and acidic residues" evidence="1">
    <location>
        <begin position="199"/>
        <end position="210"/>
    </location>
</feature>
<keyword evidence="2" id="KW-1133">Transmembrane helix</keyword>
<feature type="chain" id="PRO_5043910641" evidence="3">
    <location>
        <begin position="27"/>
        <end position="221"/>
    </location>
</feature>
<dbReference type="PANTHER" id="PTHR24023">
    <property type="entry name" value="COLLAGEN ALPHA"/>
    <property type="match status" value="1"/>
</dbReference>
<feature type="compositionally biased region" description="Pro residues" evidence="1">
    <location>
        <begin position="33"/>
        <end position="49"/>
    </location>
</feature>
<name>A0AAV6GTJ8_9TELE</name>
<dbReference type="PANTHER" id="PTHR24023:SF910">
    <property type="entry name" value="COLLECTIN-12"/>
    <property type="match status" value="1"/>
</dbReference>
<dbReference type="Gene3D" id="1.20.5.320">
    <property type="entry name" value="6-Phosphogluconate Dehydrogenase, domain 3"/>
    <property type="match status" value="1"/>
</dbReference>
<evidence type="ECO:0000256" key="3">
    <source>
        <dbReference type="SAM" id="SignalP"/>
    </source>
</evidence>
<feature type="region of interest" description="Disordered" evidence="1">
    <location>
        <begin position="26"/>
        <end position="128"/>
    </location>
</feature>
<keyword evidence="2" id="KW-0812">Transmembrane</keyword>
<dbReference type="Pfam" id="PF01391">
    <property type="entry name" value="Collagen"/>
    <property type="match status" value="1"/>
</dbReference>
<feature type="compositionally biased region" description="Polar residues" evidence="1">
    <location>
        <begin position="211"/>
        <end position="221"/>
    </location>
</feature>
<dbReference type="EMBL" id="JADWDJ010000007">
    <property type="protein sequence ID" value="KAG5278453.1"/>
    <property type="molecule type" value="Genomic_DNA"/>
</dbReference>
<dbReference type="GO" id="GO:0030020">
    <property type="term" value="F:extracellular matrix structural constituent conferring tensile strength"/>
    <property type="evidence" value="ECO:0007669"/>
    <property type="project" value="TreeGrafter"/>
</dbReference>
<keyword evidence="3" id="KW-0732">Signal</keyword>
<sequence>MVQVHANQKAAVIVLFLLVMYSTVSGGSSNPGLPGPPGPLGPPGPPGPAGPHGFPGEPGRPGLCTFSDKSLDVDRLCGLPGRPGIPGNRGPTGSPGKPGERGPPGIPGPSGEPGQKGPPGAPGDCAFSEDWRHSLDHTGPTLIATVGCVLAVLDAAALVAVVVFIMRMKGNAAARDSGAQSPDVDPPDDTYTALNPRTRTPEYDTLDHFRNPSSARGRSPR</sequence>
<feature type="compositionally biased region" description="Low complexity" evidence="1">
    <location>
        <begin position="78"/>
        <end position="97"/>
    </location>
</feature>
<feature type="signal peptide" evidence="3">
    <location>
        <begin position="1"/>
        <end position="26"/>
    </location>
</feature>
<dbReference type="Proteomes" id="UP000823561">
    <property type="component" value="Chromosome 7"/>
</dbReference>
<organism evidence="4 5">
    <name type="scientific">Alosa alosa</name>
    <name type="common">allis shad</name>
    <dbReference type="NCBI Taxonomy" id="278164"/>
    <lineage>
        <taxon>Eukaryota</taxon>
        <taxon>Metazoa</taxon>
        <taxon>Chordata</taxon>
        <taxon>Craniata</taxon>
        <taxon>Vertebrata</taxon>
        <taxon>Euteleostomi</taxon>
        <taxon>Actinopterygii</taxon>
        <taxon>Neopterygii</taxon>
        <taxon>Teleostei</taxon>
        <taxon>Clupei</taxon>
        <taxon>Clupeiformes</taxon>
        <taxon>Clupeoidei</taxon>
        <taxon>Clupeidae</taxon>
        <taxon>Alosa</taxon>
    </lineage>
</organism>
<protein>
    <submittedName>
        <fullName evidence="4">Uncharacterized protein</fullName>
    </submittedName>
</protein>
<feature type="transmembrane region" description="Helical" evidence="2">
    <location>
        <begin position="142"/>
        <end position="165"/>
    </location>
</feature>
<keyword evidence="2" id="KW-0472">Membrane</keyword>
<evidence type="ECO:0000313" key="5">
    <source>
        <dbReference type="Proteomes" id="UP000823561"/>
    </source>
</evidence>
<evidence type="ECO:0000256" key="2">
    <source>
        <dbReference type="SAM" id="Phobius"/>
    </source>
</evidence>
<feature type="region of interest" description="Disordered" evidence="1">
    <location>
        <begin position="172"/>
        <end position="221"/>
    </location>
</feature>
<dbReference type="GO" id="GO:0030198">
    <property type="term" value="P:extracellular matrix organization"/>
    <property type="evidence" value="ECO:0007669"/>
    <property type="project" value="TreeGrafter"/>
</dbReference>
<gene>
    <name evidence="4" type="ORF">AALO_G00099140</name>
</gene>
<dbReference type="InterPro" id="IPR008160">
    <property type="entry name" value="Collagen"/>
</dbReference>
<evidence type="ECO:0000256" key="1">
    <source>
        <dbReference type="SAM" id="MobiDB-lite"/>
    </source>
</evidence>
<comment type="caution">
    <text evidence="4">The sequence shown here is derived from an EMBL/GenBank/DDBJ whole genome shotgun (WGS) entry which is preliminary data.</text>
</comment>
<dbReference type="AlphaFoldDB" id="A0AAV6GTJ8"/>